<keyword evidence="3" id="KW-1185">Reference proteome</keyword>
<gene>
    <name evidence="2" type="ORF">V8G54_008324</name>
</gene>
<name>A0AAQ3S857_VIGMU</name>
<evidence type="ECO:0000256" key="1">
    <source>
        <dbReference type="SAM" id="MobiDB-lite"/>
    </source>
</evidence>
<feature type="non-terminal residue" evidence="2">
    <location>
        <position position="1"/>
    </location>
</feature>
<evidence type="ECO:0000313" key="2">
    <source>
        <dbReference type="EMBL" id="WVZ21002.1"/>
    </source>
</evidence>
<reference evidence="2 3" key="1">
    <citation type="journal article" date="2023" name="Life. Sci Alliance">
        <title>Evolutionary insights into 3D genome organization and epigenetic landscape of Vigna mungo.</title>
        <authorList>
            <person name="Junaid A."/>
            <person name="Singh B."/>
            <person name="Bhatia S."/>
        </authorList>
    </citation>
    <scope>NUCLEOTIDE SEQUENCE [LARGE SCALE GENOMIC DNA]</scope>
    <source>
        <strain evidence="2">Urdbean</strain>
    </source>
</reference>
<protein>
    <submittedName>
        <fullName evidence="2">Uncharacterized protein</fullName>
    </submittedName>
</protein>
<proteinExistence type="predicted"/>
<organism evidence="2 3">
    <name type="scientific">Vigna mungo</name>
    <name type="common">Black gram</name>
    <name type="synonym">Phaseolus mungo</name>
    <dbReference type="NCBI Taxonomy" id="3915"/>
    <lineage>
        <taxon>Eukaryota</taxon>
        <taxon>Viridiplantae</taxon>
        <taxon>Streptophyta</taxon>
        <taxon>Embryophyta</taxon>
        <taxon>Tracheophyta</taxon>
        <taxon>Spermatophyta</taxon>
        <taxon>Magnoliopsida</taxon>
        <taxon>eudicotyledons</taxon>
        <taxon>Gunneridae</taxon>
        <taxon>Pentapetalae</taxon>
        <taxon>rosids</taxon>
        <taxon>fabids</taxon>
        <taxon>Fabales</taxon>
        <taxon>Fabaceae</taxon>
        <taxon>Papilionoideae</taxon>
        <taxon>50 kb inversion clade</taxon>
        <taxon>NPAAA clade</taxon>
        <taxon>indigoferoid/millettioid clade</taxon>
        <taxon>Phaseoleae</taxon>
        <taxon>Vigna</taxon>
    </lineage>
</organism>
<dbReference type="Proteomes" id="UP001374535">
    <property type="component" value="Chromosome 2"/>
</dbReference>
<feature type="region of interest" description="Disordered" evidence="1">
    <location>
        <begin position="81"/>
        <end position="109"/>
    </location>
</feature>
<dbReference type="EMBL" id="CP144699">
    <property type="protein sequence ID" value="WVZ21002.1"/>
    <property type="molecule type" value="Genomic_DNA"/>
</dbReference>
<evidence type="ECO:0000313" key="3">
    <source>
        <dbReference type="Proteomes" id="UP001374535"/>
    </source>
</evidence>
<dbReference type="AlphaFoldDB" id="A0AAQ3S857"/>
<sequence length="109" mass="11897">MEGGGQVLPPATVAITMAVNVTASRSRHCDRCLGLNQRSKTKILTSLVELRAAQESIEIVHKSIVSVPSSLVVQQGETTLDEKDELSTCNRRHRRSEASSARSFPLPKQ</sequence>
<accession>A0AAQ3S857</accession>